<evidence type="ECO:0000256" key="9">
    <source>
        <dbReference type="ARBA" id="ARBA00037983"/>
    </source>
</evidence>
<reference evidence="16" key="1">
    <citation type="submission" date="2024-06" db="EMBL/GenBank/DDBJ databases">
        <title>Multi-omics analyses provide insights into the biosynthesis of the anticancer antibiotic pleurotin in Hohenbuehelia grisea.</title>
        <authorList>
            <person name="Weaver J.A."/>
            <person name="Alberti F."/>
        </authorList>
    </citation>
    <scope>NUCLEOTIDE SEQUENCE [LARGE SCALE GENOMIC DNA]</scope>
    <source>
        <strain evidence="16">T-177</strain>
    </source>
</reference>
<evidence type="ECO:0000256" key="10">
    <source>
        <dbReference type="ARBA" id="ARBA00040957"/>
    </source>
</evidence>
<evidence type="ECO:0000256" key="2">
    <source>
        <dbReference type="ARBA" id="ARBA00004409"/>
    </source>
</evidence>
<keyword evidence="16" id="KW-1185">Reference proteome</keyword>
<protein>
    <recommendedName>
        <fullName evidence="10 11">Protein transport protein BOS1</fullName>
    </recommendedName>
</protein>
<evidence type="ECO:0000256" key="5">
    <source>
        <dbReference type="ARBA" id="ARBA00022927"/>
    </source>
</evidence>
<dbReference type="Pfam" id="PF12352">
    <property type="entry name" value="V-SNARE_C"/>
    <property type="match status" value="1"/>
</dbReference>
<keyword evidence="7" id="KW-0333">Golgi apparatus</keyword>
<dbReference type="PANTHER" id="PTHR21230:SF1">
    <property type="entry name" value="GOLGI SNAP RECEPTOR COMPLEX MEMBER 2"/>
    <property type="match status" value="1"/>
</dbReference>
<sequence length="252" mass="28470">MNSLYTLGVRQTNSLQADLERLRSGDTSSSLLGQISASLAAMNRTIDDYDSMAKREIIKAKQEKAQMRVQKFRSDYMELRNQFDALKGQAAAEKAEALRSDLIPAASSLPSSDARRRFQTTNPTQSTLHPGLRGNASDSELIAESPFRSSTPTQSMSNRERHALDEHTFIQNTEARLDDFLAQGREVLDNLVDQRNMLKGTQRRILDAANTLGLSRDVIGWIERRSTQDMYIFVAGAIFTFFCFYLIWKYLG</sequence>
<gene>
    <name evidence="15" type="ORF">HGRIS_002628</name>
</gene>
<evidence type="ECO:0000256" key="8">
    <source>
        <dbReference type="ARBA" id="ARBA00023136"/>
    </source>
</evidence>
<dbReference type="InterPro" id="IPR027027">
    <property type="entry name" value="GOSR2/Membrin/Bos1"/>
</dbReference>
<feature type="region of interest" description="Disordered" evidence="13">
    <location>
        <begin position="106"/>
        <end position="137"/>
    </location>
</feature>
<comment type="similarity">
    <text evidence="9 11">Belongs to the BOS1 family.</text>
</comment>
<comment type="caution">
    <text evidence="15">The sequence shown here is derived from an EMBL/GenBank/DDBJ whole genome shotgun (WGS) entry which is preliminary data.</text>
</comment>
<evidence type="ECO:0000256" key="13">
    <source>
        <dbReference type="SAM" id="MobiDB-lite"/>
    </source>
</evidence>
<comment type="function">
    <text evidence="11">SNARE required for protein transport between the ER and the Golgi complex.</text>
</comment>
<evidence type="ECO:0000256" key="3">
    <source>
        <dbReference type="ARBA" id="ARBA00022448"/>
    </source>
</evidence>
<evidence type="ECO:0000256" key="14">
    <source>
        <dbReference type="SAM" id="Phobius"/>
    </source>
</evidence>
<dbReference type="PIRSF" id="PIRSF028865">
    <property type="entry name" value="Membrin-2"/>
    <property type="match status" value="1"/>
</dbReference>
<feature type="coiled-coil region" evidence="12">
    <location>
        <begin position="62"/>
        <end position="96"/>
    </location>
</feature>
<keyword evidence="12" id="KW-0175">Coiled coil</keyword>
<evidence type="ECO:0000313" key="16">
    <source>
        <dbReference type="Proteomes" id="UP001556367"/>
    </source>
</evidence>
<keyword evidence="5 11" id="KW-0653">Protein transport</keyword>
<name>A0ABR3JLS9_9AGAR</name>
<proteinExistence type="inferred from homology"/>
<dbReference type="SUPFAM" id="SSF58038">
    <property type="entry name" value="SNARE fusion complex"/>
    <property type="match status" value="1"/>
</dbReference>
<comment type="subcellular location">
    <subcellularLocation>
        <location evidence="1">Endoplasmic reticulum membrane</location>
        <topology evidence="1">Single-pass type IV membrane protein</topology>
    </subcellularLocation>
    <subcellularLocation>
        <location evidence="2">Golgi apparatus membrane</location>
        <topology evidence="2">Single-pass type IV membrane protein</topology>
    </subcellularLocation>
</comment>
<evidence type="ECO:0000256" key="6">
    <source>
        <dbReference type="ARBA" id="ARBA00022989"/>
    </source>
</evidence>
<feature type="transmembrane region" description="Helical" evidence="14">
    <location>
        <begin position="230"/>
        <end position="248"/>
    </location>
</feature>
<dbReference type="Proteomes" id="UP001556367">
    <property type="component" value="Unassembled WGS sequence"/>
</dbReference>
<keyword evidence="3 11" id="KW-0813">Transport</keyword>
<accession>A0ABR3JLS9</accession>
<keyword evidence="4 14" id="KW-0812">Transmembrane</keyword>
<evidence type="ECO:0000313" key="15">
    <source>
        <dbReference type="EMBL" id="KAL0956482.1"/>
    </source>
</evidence>
<evidence type="ECO:0000256" key="7">
    <source>
        <dbReference type="ARBA" id="ARBA00023034"/>
    </source>
</evidence>
<dbReference type="EMBL" id="JASNQZ010000006">
    <property type="protein sequence ID" value="KAL0956482.1"/>
    <property type="molecule type" value="Genomic_DNA"/>
</dbReference>
<keyword evidence="8 11" id="KW-0472">Membrane</keyword>
<dbReference type="PANTHER" id="PTHR21230">
    <property type="entry name" value="VESICLE TRANSPORT V-SNARE PROTEIN VTI1-RELATED"/>
    <property type="match status" value="1"/>
</dbReference>
<evidence type="ECO:0000256" key="4">
    <source>
        <dbReference type="ARBA" id="ARBA00022692"/>
    </source>
</evidence>
<evidence type="ECO:0000256" key="11">
    <source>
        <dbReference type="PIRNR" id="PIRNR028865"/>
    </source>
</evidence>
<dbReference type="CDD" id="cd15863">
    <property type="entry name" value="SNARE_GS27"/>
    <property type="match status" value="1"/>
</dbReference>
<organism evidence="15 16">
    <name type="scientific">Hohenbuehelia grisea</name>
    <dbReference type="NCBI Taxonomy" id="104357"/>
    <lineage>
        <taxon>Eukaryota</taxon>
        <taxon>Fungi</taxon>
        <taxon>Dikarya</taxon>
        <taxon>Basidiomycota</taxon>
        <taxon>Agaricomycotina</taxon>
        <taxon>Agaricomycetes</taxon>
        <taxon>Agaricomycetidae</taxon>
        <taxon>Agaricales</taxon>
        <taxon>Pleurotineae</taxon>
        <taxon>Pleurotaceae</taxon>
        <taxon>Hohenbuehelia</taxon>
    </lineage>
</organism>
<evidence type="ECO:0000256" key="12">
    <source>
        <dbReference type="SAM" id="Coils"/>
    </source>
</evidence>
<keyword evidence="6 14" id="KW-1133">Transmembrane helix</keyword>
<evidence type="ECO:0000256" key="1">
    <source>
        <dbReference type="ARBA" id="ARBA00004163"/>
    </source>
</evidence>
<feature type="compositionally biased region" description="Polar residues" evidence="13">
    <location>
        <begin position="119"/>
        <end position="128"/>
    </location>
</feature>